<organism evidence="1 2">
    <name type="scientific">Mythimna loreyi</name>
    <dbReference type="NCBI Taxonomy" id="667449"/>
    <lineage>
        <taxon>Eukaryota</taxon>
        <taxon>Metazoa</taxon>
        <taxon>Ecdysozoa</taxon>
        <taxon>Arthropoda</taxon>
        <taxon>Hexapoda</taxon>
        <taxon>Insecta</taxon>
        <taxon>Pterygota</taxon>
        <taxon>Neoptera</taxon>
        <taxon>Endopterygota</taxon>
        <taxon>Lepidoptera</taxon>
        <taxon>Glossata</taxon>
        <taxon>Ditrysia</taxon>
        <taxon>Noctuoidea</taxon>
        <taxon>Noctuidae</taxon>
        <taxon>Noctuinae</taxon>
        <taxon>Hadenini</taxon>
        <taxon>Mythimna</taxon>
    </lineage>
</organism>
<proteinExistence type="predicted"/>
<evidence type="ECO:0000313" key="1">
    <source>
        <dbReference type="EMBL" id="KAJ8720807.1"/>
    </source>
</evidence>
<comment type="caution">
    <text evidence="1">The sequence shown here is derived from an EMBL/GenBank/DDBJ whole genome shotgun (WGS) entry which is preliminary data.</text>
</comment>
<reference evidence="1" key="1">
    <citation type="submission" date="2023-03" db="EMBL/GenBank/DDBJ databases">
        <title>Chromosome-level genomes of two armyworms, Mythimna separata and Mythimna loreyi, provide insights into the biosynthesis and reception of sex pheromones.</title>
        <authorList>
            <person name="Zhao H."/>
        </authorList>
    </citation>
    <scope>NUCLEOTIDE SEQUENCE</scope>
    <source>
        <strain evidence="1">BeijingLab</strain>
    </source>
</reference>
<keyword evidence="2" id="KW-1185">Reference proteome</keyword>
<sequence length="295" mass="34028">MEGVVTKEATTPFSKTERFLEEVPNIPTPEKEKVRKAIFENYVLKESLSSQFSKAKSRSERDVLKNVINNDIVKKYKLKTNFGYSCLGLKGRLRKQKGALETQKIKRIKEIQDFLRRDDNSRTTAGKRETKTFHKDKREIRYLQGSLEKLHKKYMEEGGLASYTTFTRYKPFYILDPKVTQRNTCACVKHANLTFLAQKLKILEPHPDSRREHPRTPEQRECDPSLARLVLALACSRIGGGILTRIKGCLGREKRRVSHSRSVSDQRMSDYRQVVCLCALSVATYVTISYCSEII</sequence>
<protein>
    <submittedName>
        <fullName evidence="1">Uncharacterized protein</fullName>
    </submittedName>
</protein>
<accession>A0ACC2QM70</accession>
<dbReference type="EMBL" id="CM056795">
    <property type="protein sequence ID" value="KAJ8720807.1"/>
    <property type="molecule type" value="Genomic_DNA"/>
</dbReference>
<gene>
    <name evidence="1" type="ORF">PYW08_006272</name>
</gene>
<name>A0ACC2QM70_9NEOP</name>
<evidence type="ECO:0000313" key="2">
    <source>
        <dbReference type="Proteomes" id="UP001231649"/>
    </source>
</evidence>
<dbReference type="Proteomes" id="UP001231649">
    <property type="component" value="Chromosome 19"/>
</dbReference>